<reference evidence="6 7" key="1">
    <citation type="submission" date="2020-08" db="EMBL/GenBank/DDBJ databases">
        <title>A Genomic Blueprint of the Chicken Gut Microbiome.</title>
        <authorList>
            <person name="Gilroy R."/>
            <person name="Ravi A."/>
            <person name="Getino M."/>
            <person name="Pursley I."/>
            <person name="Horton D.L."/>
            <person name="Alikhan N.-F."/>
            <person name="Baker D."/>
            <person name="Gharbi K."/>
            <person name="Hall N."/>
            <person name="Watson M."/>
            <person name="Adriaenssens E.M."/>
            <person name="Foster-Nyarko E."/>
            <person name="Jarju S."/>
            <person name="Secka A."/>
            <person name="Antonio M."/>
            <person name="Oren A."/>
            <person name="Chaudhuri R."/>
            <person name="La Ragione R.M."/>
            <person name="Hildebrand F."/>
            <person name="Pallen M.J."/>
        </authorList>
    </citation>
    <scope>NUCLEOTIDE SEQUENCE [LARGE SCALE GENOMIC DNA]</scope>
    <source>
        <strain evidence="6 7">Sa3CVN1</strain>
    </source>
</reference>
<evidence type="ECO:0000256" key="4">
    <source>
        <dbReference type="ARBA" id="ARBA00022691"/>
    </source>
</evidence>
<accession>A0ABR8PXT9</accession>
<dbReference type="PIRSF" id="PIRSF026782">
    <property type="entry name" value="CbiD"/>
    <property type="match status" value="1"/>
</dbReference>
<dbReference type="RefSeq" id="WP_191769892.1">
    <property type="nucleotide sequence ID" value="NZ_JACSRA010000032.1"/>
</dbReference>
<dbReference type="EMBL" id="JACSRA010000032">
    <property type="protein sequence ID" value="MBD7912979.1"/>
    <property type="molecule type" value="Genomic_DNA"/>
</dbReference>
<dbReference type="PANTHER" id="PTHR35863:SF1">
    <property type="entry name" value="COBALT-PRECORRIN-5B C(1)-METHYLTRANSFERASE"/>
    <property type="match status" value="1"/>
</dbReference>
<comment type="catalytic activity">
    <reaction evidence="5">
        <text>Co-precorrin-5B + S-adenosyl-L-methionine = Co-precorrin-6A + S-adenosyl-L-homocysteine</text>
        <dbReference type="Rhea" id="RHEA:26285"/>
        <dbReference type="ChEBI" id="CHEBI:57856"/>
        <dbReference type="ChEBI" id="CHEBI:59789"/>
        <dbReference type="ChEBI" id="CHEBI:60063"/>
        <dbReference type="ChEBI" id="CHEBI:60064"/>
        <dbReference type="EC" id="2.1.1.195"/>
    </reaction>
</comment>
<dbReference type="Pfam" id="PF01888">
    <property type="entry name" value="CbiD"/>
    <property type="match status" value="1"/>
</dbReference>
<keyword evidence="7" id="KW-1185">Reference proteome</keyword>
<keyword evidence="1 5" id="KW-0169">Cobalamin biosynthesis</keyword>
<dbReference type="EC" id="2.1.1.195" evidence="5"/>
<dbReference type="PANTHER" id="PTHR35863">
    <property type="entry name" value="COBALT-PRECORRIN-5B C(1)-METHYLTRANSFERASE"/>
    <property type="match status" value="1"/>
</dbReference>
<comment type="caution">
    <text evidence="6">The sequence shown here is derived from an EMBL/GenBank/DDBJ whole genome shotgun (WGS) entry which is preliminary data.</text>
</comment>
<keyword evidence="3 5" id="KW-0808">Transferase</keyword>
<comment type="function">
    <text evidence="5">Catalyzes the methylation of C-1 in cobalt-precorrin-5B to form cobalt-precorrin-6A.</text>
</comment>
<keyword evidence="2 5" id="KW-0489">Methyltransferase</keyword>
<dbReference type="Gene3D" id="3.30.2110.10">
    <property type="entry name" value="CbiD-like"/>
    <property type="match status" value="1"/>
</dbReference>
<sequence length="381" mass="41611">MIREDEKYIYKNNKRLKYGYTTGSCAAAAAKAATIMLLRNNLINNIELMTPKGMLLKLQVLEIEKCKDYVKCAIKKDSGDDPDVTHGMLVYAKVSKGTCEKIVIDGGIGVGRVTRKGLECPVGSAAINKVPYSMIHNAVKEICEENDYQGGINVEISIPEGEKLAKKTFNPRLGIVGGISILGTTGIVEPMSEAALIDTIRVEIKQLAANGTEYLVVTPGNYGENFLHDNMKINISKSVKCSNFIGDTIDIANEFNLKGILLIGHIGKLIKLAGGIMNTHSKNADARMEIITANALLAGGESNLLKNVMECITTDEALDILEEGKIKNETMNLVMEKMDFYLNKRADKRLLIGAIMFSNEHGLLGETRDVENILEKLNGGE</sequence>
<dbReference type="Proteomes" id="UP000627781">
    <property type="component" value="Unassembled WGS sequence"/>
</dbReference>
<evidence type="ECO:0000256" key="1">
    <source>
        <dbReference type="ARBA" id="ARBA00022573"/>
    </source>
</evidence>
<dbReference type="InterPro" id="IPR002748">
    <property type="entry name" value="CbiD"/>
</dbReference>
<dbReference type="HAMAP" id="MF_00787">
    <property type="entry name" value="CbiD"/>
    <property type="match status" value="1"/>
</dbReference>
<keyword evidence="4 5" id="KW-0949">S-adenosyl-L-methionine</keyword>
<comment type="similarity">
    <text evidence="5">Belongs to the CbiD family.</text>
</comment>
<gene>
    <name evidence="5 6" type="primary">cbiD</name>
    <name evidence="6" type="ORF">H9661_16630</name>
</gene>
<evidence type="ECO:0000313" key="6">
    <source>
        <dbReference type="EMBL" id="MBD7912979.1"/>
    </source>
</evidence>
<dbReference type="SUPFAM" id="SSF111342">
    <property type="entry name" value="CbiD-like"/>
    <property type="match status" value="1"/>
</dbReference>
<name>A0ABR8PXT9_9CLOT</name>
<protein>
    <recommendedName>
        <fullName evidence="5">Cobalt-precorrin-5B C(1)-methyltransferase</fullName>
        <ecNumber evidence="5">2.1.1.195</ecNumber>
    </recommendedName>
    <alternativeName>
        <fullName evidence="5">Cobalt-precorrin-6A synthase</fullName>
    </alternativeName>
</protein>
<comment type="pathway">
    <text evidence="5">Cofactor biosynthesis; adenosylcobalamin biosynthesis; cob(II)yrinate a,c-diamide from sirohydrochlorin (anaerobic route): step 6/10.</text>
</comment>
<proteinExistence type="inferred from homology"/>
<evidence type="ECO:0000256" key="5">
    <source>
        <dbReference type="HAMAP-Rule" id="MF_00787"/>
    </source>
</evidence>
<evidence type="ECO:0000313" key="7">
    <source>
        <dbReference type="Proteomes" id="UP000627781"/>
    </source>
</evidence>
<dbReference type="InterPro" id="IPR036074">
    <property type="entry name" value="CbiD_sf"/>
</dbReference>
<evidence type="ECO:0000256" key="2">
    <source>
        <dbReference type="ARBA" id="ARBA00022603"/>
    </source>
</evidence>
<evidence type="ECO:0000256" key="3">
    <source>
        <dbReference type="ARBA" id="ARBA00022679"/>
    </source>
</evidence>
<dbReference type="NCBIfam" id="TIGR00312">
    <property type="entry name" value="cbiD"/>
    <property type="match status" value="1"/>
</dbReference>
<organism evidence="6 7">
    <name type="scientific">Clostridium cibarium</name>
    <dbReference type="NCBI Taxonomy" id="2762247"/>
    <lineage>
        <taxon>Bacteria</taxon>
        <taxon>Bacillati</taxon>
        <taxon>Bacillota</taxon>
        <taxon>Clostridia</taxon>
        <taxon>Eubacteriales</taxon>
        <taxon>Clostridiaceae</taxon>
        <taxon>Clostridium</taxon>
    </lineage>
</organism>